<keyword evidence="7" id="KW-0560">Oxidoreductase</keyword>
<dbReference type="PANTHER" id="PTHR43429:SF3">
    <property type="entry name" value="NITRITE REDUCTASE [NAD(P)H]"/>
    <property type="match status" value="1"/>
</dbReference>
<evidence type="ECO:0000256" key="3">
    <source>
        <dbReference type="ARBA" id="ARBA00006442"/>
    </source>
</evidence>
<comment type="cofactor">
    <cofactor evidence="1">
        <name>FAD</name>
        <dbReference type="ChEBI" id="CHEBI:57692"/>
    </cofactor>
</comment>
<dbReference type="InterPro" id="IPR023753">
    <property type="entry name" value="FAD/NAD-binding_dom"/>
</dbReference>
<evidence type="ECO:0000313" key="11">
    <source>
        <dbReference type="EMBL" id="KAA0693982.1"/>
    </source>
</evidence>
<dbReference type="Pfam" id="PF18113">
    <property type="entry name" value="Rbx_binding"/>
    <property type="match status" value="1"/>
</dbReference>
<evidence type="ECO:0000256" key="4">
    <source>
        <dbReference type="ARBA" id="ARBA00022490"/>
    </source>
</evidence>
<dbReference type="SUPFAM" id="SSF51905">
    <property type="entry name" value="FAD/NAD(P)-binding domain"/>
    <property type="match status" value="2"/>
</dbReference>
<comment type="subcellular location">
    <subcellularLocation>
        <location evidence="2">Cytoplasm</location>
    </subcellularLocation>
</comment>
<dbReference type="PANTHER" id="PTHR43429">
    <property type="entry name" value="PYRIDINE NUCLEOTIDE-DISULFIDE OXIDOREDUCTASE DOMAIN-CONTAINING"/>
    <property type="match status" value="1"/>
</dbReference>
<evidence type="ECO:0000259" key="9">
    <source>
        <dbReference type="Pfam" id="PF07992"/>
    </source>
</evidence>
<evidence type="ECO:0000256" key="5">
    <source>
        <dbReference type="ARBA" id="ARBA00022630"/>
    </source>
</evidence>
<feature type="domain" description="Rubredoxin binding" evidence="10">
    <location>
        <begin position="310"/>
        <end position="379"/>
    </location>
</feature>
<evidence type="ECO:0000256" key="8">
    <source>
        <dbReference type="ARBA" id="ARBA00023027"/>
    </source>
</evidence>
<keyword evidence="6" id="KW-0274">FAD</keyword>
<feature type="domain" description="FAD/NAD(P)-binding" evidence="9">
    <location>
        <begin position="7"/>
        <end position="287"/>
    </location>
</feature>
<keyword evidence="8" id="KW-0520">NAD</keyword>
<dbReference type="GO" id="GO:0016491">
    <property type="term" value="F:oxidoreductase activity"/>
    <property type="evidence" value="ECO:0007669"/>
    <property type="project" value="UniProtKB-KW"/>
</dbReference>
<dbReference type="InterPro" id="IPR041364">
    <property type="entry name" value="Rbx-bd"/>
</dbReference>
<dbReference type="PRINTS" id="PR00368">
    <property type="entry name" value="FADPNR"/>
</dbReference>
<evidence type="ECO:0000259" key="10">
    <source>
        <dbReference type="Pfam" id="PF18113"/>
    </source>
</evidence>
<evidence type="ECO:0000256" key="6">
    <source>
        <dbReference type="ARBA" id="ARBA00022827"/>
    </source>
</evidence>
<accession>A0A7V7GSQ9</accession>
<keyword evidence="12" id="KW-1185">Reference proteome</keyword>
<organism evidence="11 12">
    <name type="scientific">Halopseudomonas laoshanensis</name>
    <dbReference type="NCBI Taxonomy" id="2268758"/>
    <lineage>
        <taxon>Bacteria</taxon>
        <taxon>Pseudomonadati</taxon>
        <taxon>Pseudomonadota</taxon>
        <taxon>Gammaproteobacteria</taxon>
        <taxon>Pseudomonadales</taxon>
        <taxon>Pseudomonadaceae</taxon>
        <taxon>Halopseudomonas</taxon>
    </lineage>
</organism>
<keyword evidence="5" id="KW-0285">Flavoprotein</keyword>
<dbReference type="Proteomes" id="UP000463138">
    <property type="component" value="Unassembled WGS sequence"/>
</dbReference>
<protein>
    <submittedName>
        <fullName evidence="11">FAD-dependent oxidoreductase</fullName>
    </submittedName>
</protein>
<dbReference type="AlphaFoldDB" id="A0A7V7GSQ9"/>
<dbReference type="Pfam" id="PF07992">
    <property type="entry name" value="Pyr_redox_2"/>
    <property type="match status" value="1"/>
</dbReference>
<dbReference type="Gene3D" id="3.50.50.60">
    <property type="entry name" value="FAD/NAD(P)-binding domain"/>
    <property type="match status" value="2"/>
</dbReference>
<comment type="caution">
    <text evidence="11">The sequence shown here is derived from an EMBL/GenBank/DDBJ whole genome shotgun (WGS) entry which is preliminary data.</text>
</comment>
<dbReference type="OrthoDB" id="9808980at2"/>
<comment type="similarity">
    <text evidence="3">Belongs to the FAD-dependent oxidoreductase family.</text>
</comment>
<dbReference type="PRINTS" id="PR00411">
    <property type="entry name" value="PNDRDTASEI"/>
</dbReference>
<evidence type="ECO:0000256" key="7">
    <source>
        <dbReference type="ARBA" id="ARBA00023002"/>
    </source>
</evidence>
<gene>
    <name evidence="11" type="ORF">DT594_11710</name>
</gene>
<evidence type="ECO:0000256" key="2">
    <source>
        <dbReference type="ARBA" id="ARBA00004496"/>
    </source>
</evidence>
<evidence type="ECO:0000313" key="12">
    <source>
        <dbReference type="Proteomes" id="UP000463138"/>
    </source>
</evidence>
<dbReference type="InterPro" id="IPR050260">
    <property type="entry name" value="FAD-bd_OxRdtase"/>
</dbReference>
<dbReference type="Gene3D" id="3.30.390.120">
    <property type="match status" value="1"/>
</dbReference>
<keyword evidence="4" id="KW-0963">Cytoplasm</keyword>
<reference evidence="11 12" key="1">
    <citation type="submission" date="2018-07" db="EMBL/GenBank/DDBJ databases">
        <title>Pseudomonas laoshanensis sp. nov., isolated from soil.</title>
        <authorList>
            <person name="Sun J."/>
            <person name="Yu L."/>
            <person name="Wang M."/>
            <person name="Zhang C."/>
        </authorList>
    </citation>
    <scope>NUCLEOTIDE SEQUENCE [LARGE SCALE GENOMIC DNA]</scope>
    <source>
        <strain evidence="11 12">Y22</strain>
    </source>
</reference>
<dbReference type="RefSeq" id="WP_149332837.1">
    <property type="nucleotide sequence ID" value="NZ_QOVF01000003.1"/>
</dbReference>
<proteinExistence type="inferred from homology"/>
<evidence type="ECO:0000256" key="1">
    <source>
        <dbReference type="ARBA" id="ARBA00001974"/>
    </source>
</evidence>
<name>A0A7V7GSQ9_9GAMM</name>
<dbReference type="InterPro" id="IPR036188">
    <property type="entry name" value="FAD/NAD-bd_sf"/>
</dbReference>
<sequence length="384" mass="40291">MSDSAPLIILGTGLAGYNLAREFRKLDSQRELLLITADDGRFYSKPLLSTGFAKGKEADELGMQDAQTMAAQLNAQVLTGVRVTGIDRENKTLIHTDGELAYSELVLACGAQARQLPGAAAMGEQLLSINDLQDYARFRRALAGKQRVLIIGAGLIGSEFANDLASAGMQVEVVAPDAQLMPGLIPPQVAAAVQAGLESLGVRFYLGRSVRAMQPTEEGLQVELDDGSQLHAELGLSAIGLTANTDLASSAGLECGRGVKVDRQLRSSDPAIYALGDCAEVQGLSLMYVMPLMTAARSLAQTLAGQTTQLVYGPMPVMVKTPACPLVVAPPVTSPDGNWTISGSGADITALFHTAQGELAGYALTGAAVSKKLELNRQLAAWLP</sequence>
<dbReference type="EMBL" id="QOVF01000003">
    <property type="protein sequence ID" value="KAA0693982.1"/>
    <property type="molecule type" value="Genomic_DNA"/>
</dbReference>
<dbReference type="GO" id="GO:0005737">
    <property type="term" value="C:cytoplasm"/>
    <property type="evidence" value="ECO:0007669"/>
    <property type="project" value="UniProtKB-SubCell"/>
</dbReference>